<organism evidence="1 2">
    <name type="scientific">Nitrosospira multiformis</name>
    <dbReference type="NCBI Taxonomy" id="1231"/>
    <lineage>
        <taxon>Bacteria</taxon>
        <taxon>Pseudomonadati</taxon>
        <taxon>Pseudomonadota</taxon>
        <taxon>Betaproteobacteria</taxon>
        <taxon>Nitrosomonadales</taxon>
        <taxon>Nitrosomonadaceae</taxon>
        <taxon>Nitrosospira</taxon>
    </lineage>
</organism>
<dbReference type="EMBL" id="FPBZ01000015">
    <property type="protein sequence ID" value="SFU68818.1"/>
    <property type="molecule type" value="Genomic_DNA"/>
</dbReference>
<accession>A0A1I7I7B3</accession>
<sequence>MLDKNFYIFGKYFKWVFIEVWTRFINKAIYLQR</sequence>
<reference evidence="1 2" key="1">
    <citation type="submission" date="2016-10" db="EMBL/GenBank/DDBJ databases">
        <authorList>
            <person name="de Groot N.N."/>
        </authorList>
    </citation>
    <scope>NUCLEOTIDE SEQUENCE [LARGE SCALE GENOMIC DNA]</scope>
    <source>
        <strain evidence="1 2">Nl14</strain>
    </source>
</reference>
<dbReference type="Proteomes" id="UP000182649">
    <property type="component" value="Unassembled WGS sequence"/>
</dbReference>
<dbReference type="AlphaFoldDB" id="A0A1I7I7B3"/>
<name>A0A1I7I7B3_9PROT</name>
<protein>
    <submittedName>
        <fullName evidence="1">Uncharacterized protein</fullName>
    </submittedName>
</protein>
<gene>
    <name evidence="1" type="ORF">SAMN05216417_11545</name>
</gene>
<evidence type="ECO:0000313" key="2">
    <source>
        <dbReference type="Proteomes" id="UP000182649"/>
    </source>
</evidence>
<proteinExistence type="predicted"/>
<evidence type="ECO:0000313" key="1">
    <source>
        <dbReference type="EMBL" id="SFU68818.1"/>
    </source>
</evidence>